<dbReference type="EC" id="2.4.99.12" evidence="3 8"/>
<feature type="domain" description="3-deoxy-D-manno-octulosonic-acid transferase N-terminal" evidence="9">
    <location>
        <begin position="88"/>
        <end position="181"/>
    </location>
</feature>
<evidence type="ECO:0000259" key="9">
    <source>
        <dbReference type="Pfam" id="PF04413"/>
    </source>
</evidence>
<evidence type="ECO:0000313" key="10">
    <source>
        <dbReference type="EMBL" id="SIT87566.1"/>
    </source>
</evidence>
<keyword evidence="11" id="KW-1185">Reference proteome</keyword>
<reference evidence="11" key="1">
    <citation type="submission" date="2017-01" db="EMBL/GenBank/DDBJ databases">
        <authorList>
            <person name="Varghese N."/>
            <person name="Submissions S."/>
        </authorList>
    </citation>
    <scope>NUCLEOTIDE SEQUENCE [LARGE SCALE GENOMIC DNA]</scope>
    <source>
        <strain evidence="11">DSM 29591</strain>
    </source>
</reference>
<gene>
    <name evidence="10" type="ORF">SAMN05421665_2452</name>
</gene>
<dbReference type="Gene3D" id="3.40.50.2000">
    <property type="entry name" value="Glycogen Phosphorylase B"/>
    <property type="match status" value="1"/>
</dbReference>
<keyword evidence="5 8" id="KW-0808">Transferase</keyword>
<dbReference type="Pfam" id="PF04413">
    <property type="entry name" value="Glycos_transf_N"/>
    <property type="match status" value="1"/>
</dbReference>
<protein>
    <recommendedName>
        <fullName evidence="4 8">3-deoxy-D-manno-octulosonic acid transferase</fullName>
        <shortName evidence="8">Kdo transferase</shortName>
        <ecNumber evidence="3 8">2.4.99.12</ecNumber>
    </recommendedName>
    <alternativeName>
        <fullName evidence="6 8">Lipid IV(A) 3-deoxy-D-manno-octulosonic acid transferase</fullName>
    </alternativeName>
</protein>
<keyword evidence="8" id="KW-0448">Lipopolysaccharide biosynthesis</keyword>
<comment type="catalytic activity">
    <reaction evidence="7 8">
        <text>lipid IVA (E. coli) + CMP-3-deoxy-beta-D-manno-octulosonate = alpha-Kdo-(2-&gt;6)-lipid IVA (E. coli) + CMP + H(+)</text>
        <dbReference type="Rhea" id="RHEA:28066"/>
        <dbReference type="ChEBI" id="CHEBI:15378"/>
        <dbReference type="ChEBI" id="CHEBI:58603"/>
        <dbReference type="ChEBI" id="CHEBI:60364"/>
        <dbReference type="ChEBI" id="CHEBI:60377"/>
        <dbReference type="ChEBI" id="CHEBI:85987"/>
        <dbReference type="EC" id="2.4.99.12"/>
    </reaction>
</comment>
<comment type="function">
    <text evidence="1 8">Involved in lipopolysaccharide (LPS) biosynthesis. Catalyzes the transfer of 3-deoxy-D-manno-octulosonate (Kdo) residue(s) from CMP-Kdo to lipid IV(A), the tetraacyldisaccharide-1,4'-bisphosphate precursor of lipid A.</text>
</comment>
<evidence type="ECO:0000313" key="11">
    <source>
        <dbReference type="Proteomes" id="UP000186997"/>
    </source>
</evidence>
<evidence type="ECO:0000256" key="2">
    <source>
        <dbReference type="ARBA" id="ARBA00004713"/>
    </source>
</evidence>
<dbReference type="GO" id="GO:0009245">
    <property type="term" value="P:lipid A biosynthetic process"/>
    <property type="evidence" value="ECO:0007669"/>
    <property type="project" value="TreeGrafter"/>
</dbReference>
<keyword evidence="8" id="KW-0472">Membrane</keyword>
<dbReference type="UniPathway" id="UPA00958"/>
<dbReference type="InterPro" id="IPR038107">
    <property type="entry name" value="Glycos_transf_N_sf"/>
</dbReference>
<dbReference type="RefSeq" id="WP_076660107.1">
    <property type="nucleotide sequence ID" value="NZ_FTPR01000002.1"/>
</dbReference>
<name>A0A1R3XA85_9RHOB</name>
<proteinExistence type="inferred from homology"/>
<evidence type="ECO:0000256" key="1">
    <source>
        <dbReference type="ARBA" id="ARBA00003394"/>
    </source>
</evidence>
<dbReference type="PANTHER" id="PTHR42755">
    <property type="entry name" value="3-DEOXY-MANNO-OCTULOSONATE CYTIDYLYLTRANSFERASE"/>
    <property type="match status" value="1"/>
</dbReference>
<evidence type="ECO:0000256" key="8">
    <source>
        <dbReference type="RuleBase" id="RU365103"/>
    </source>
</evidence>
<organism evidence="10 11">
    <name type="scientific">Yoonia rosea</name>
    <dbReference type="NCBI Taxonomy" id="287098"/>
    <lineage>
        <taxon>Bacteria</taxon>
        <taxon>Pseudomonadati</taxon>
        <taxon>Pseudomonadota</taxon>
        <taxon>Alphaproteobacteria</taxon>
        <taxon>Rhodobacterales</taxon>
        <taxon>Paracoccaceae</taxon>
        <taxon>Yoonia</taxon>
    </lineage>
</organism>
<sequence>MARSLAIAAYLAGLGSHDRKKPLAAQPPRPAGTIIWARCSRPDQLMAIETLDRKLAEDGDPIHIVATLLHWGPEYAQRALPEPEGRNDTRDFIAHWRPAMSIWVKGDLDPILLSEIDNARLASIFVDATAEGLDDIVGKWVPGARRSMLSQFEAVLALDQAAADRLIYAGAPADNVLVTGAMEDCAPTLPCSETERSEISKAIGTRPVWLAAAAPVCETDYIAKAHHAASRRAHRLLLIVVPQDATMAPVIAEEMREKGFNVALRSDEPDPSEITQVYVVDTDEELGLWYRIAPITYLGGTLDGKGCRDPFEVAALGSAVLYGPQVAPFQRHAARLNAAGASRLLRCGNDLGVAVETLLAADKAAELAHAAWDVTSRGAAVTNRIAAFIQLRLEELVS</sequence>
<dbReference type="STRING" id="287098.SAMN05421665_2452"/>
<comment type="subcellular location">
    <subcellularLocation>
        <location evidence="8">Cell membrane</location>
    </subcellularLocation>
</comment>
<dbReference type="PANTHER" id="PTHR42755:SF1">
    <property type="entry name" value="3-DEOXY-D-MANNO-OCTULOSONIC ACID TRANSFERASE, MITOCHONDRIAL-RELATED"/>
    <property type="match status" value="1"/>
</dbReference>
<accession>A0A1R3XA85</accession>
<evidence type="ECO:0000256" key="3">
    <source>
        <dbReference type="ARBA" id="ARBA00012621"/>
    </source>
</evidence>
<evidence type="ECO:0000256" key="7">
    <source>
        <dbReference type="ARBA" id="ARBA00049183"/>
    </source>
</evidence>
<dbReference type="Proteomes" id="UP000186997">
    <property type="component" value="Unassembled WGS sequence"/>
</dbReference>
<dbReference type="Gene3D" id="3.40.50.11720">
    <property type="entry name" value="3-Deoxy-D-manno-octulosonic-acid transferase, N-terminal domain"/>
    <property type="match status" value="1"/>
</dbReference>
<dbReference type="GO" id="GO:0043842">
    <property type="term" value="F:Kdo transferase activity"/>
    <property type="evidence" value="ECO:0007669"/>
    <property type="project" value="UniProtKB-EC"/>
</dbReference>
<dbReference type="OrthoDB" id="9789797at2"/>
<comment type="pathway">
    <text evidence="2 8">Bacterial outer membrane biogenesis; LPS core biosynthesis.</text>
</comment>
<dbReference type="InterPro" id="IPR007507">
    <property type="entry name" value="Glycos_transf_N"/>
</dbReference>
<dbReference type="GO" id="GO:0005886">
    <property type="term" value="C:plasma membrane"/>
    <property type="evidence" value="ECO:0007669"/>
    <property type="project" value="UniProtKB-SubCell"/>
</dbReference>
<evidence type="ECO:0000256" key="4">
    <source>
        <dbReference type="ARBA" id="ARBA00019077"/>
    </source>
</evidence>
<keyword evidence="8" id="KW-1003">Cell membrane</keyword>
<dbReference type="AlphaFoldDB" id="A0A1R3XA85"/>
<evidence type="ECO:0000256" key="5">
    <source>
        <dbReference type="ARBA" id="ARBA00022679"/>
    </source>
</evidence>
<dbReference type="GO" id="GO:0009244">
    <property type="term" value="P:lipopolysaccharide core region biosynthetic process"/>
    <property type="evidence" value="ECO:0007669"/>
    <property type="project" value="UniProtKB-UniRule"/>
</dbReference>
<evidence type="ECO:0000256" key="6">
    <source>
        <dbReference type="ARBA" id="ARBA00031445"/>
    </source>
</evidence>
<comment type="similarity">
    <text evidence="8">Belongs to the glycosyltransferase group 1 family.</text>
</comment>
<dbReference type="EMBL" id="FTPR01000002">
    <property type="protein sequence ID" value="SIT87566.1"/>
    <property type="molecule type" value="Genomic_DNA"/>
</dbReference>
<dbReference type="InterPro" id="IPR039901">
    <property type="entry name" value="Kdotransferase"/>
</dbReference>